<feature type="transmembrane region" description="Helical" evidence="8">
    <location>
        <begin position="407"/>
        <end position="425"/>
    </location>
</feature>
<dbReference type="HAMAP" id="MF_02078">
    <property type="entry name" value="MurJ_MviN"/>
    <property type="match status" value="1"/>
</dbReference>
<feature type="transmembrane region" description="Helical" evidence="8">
    <location>
        <begin position="117"/>
        <end position="142"/>
    </location>
</feature>
<dbReference type="GO" id="GO:0005886">
    <property type="term" value="C:plasma membrane"/>
    <property type="evidence" value="ECO:0007669"/>
    <property type="project" value="UniProtKB-SubCell"/>
</dbReference>
<feature type="transmembrane region" description="Helical" evidence="8">
    <location>
        <begin position="479"/>
        <end position="501"/>
    </location>
</feature>
<dbReference type="InterPro" id="IPR004268">
    <property type="entry name" value="MurJ"/>
</dbReference>
<dbReference type="STRING" id="360412.LARV_01152"/>
<dbReference type="PANTHER" id="PTHR47019">
    <property type="entry name" value="LIPID II FLIPPASE MURJ"/>
    <property type="match status" value="1"/>
</dbReference>
<keyword evidence="3 8" id="KW-0812">Transmembrane</keyword>
<evidence type="ECO:0000256" key="7">
    <source>
        <dbReference type="ARBA" id="ARBA00023136"/>
    </source>
</evidence>
<feature type="transmembrane region" description="Helical" evidence="8">
    <location>
        <begin position="42"/>
        <end position="63"/>
    </location>
</feature>
<comment type="function">
    <text evidence="8 9">Involved in peptidoglycan biosynthesis. Transports lipid-linked peptidoglycan precursors from the inner to the outer leaflet of the cytoplasmic membrane.</text>
</comment>
<evidence type="ECO:0000256" key="6">
    <source>
        <dbReference type="ARBA" id="ARBA00022989"/>
    </source>
</evidence>
<dbReference type="UniPathway" id="UPA00219"/>
<evidence type="ECO:0000256" key="9">
    <source>
        <dbReference type="PIRNR" id="PIRNR002869"/>
    </source>
</evidence>
<comment type="subcellular location">
    <subcellularLocation>
        <location evidence="1 8">Cell membrane</location>
        <topology evidence="1 8">Multi-pass membrane protein</topology>
    </subcellularLocation>
</comment>
<keyword evidence="8 9" id="KW-0813">Transport</keyword>
<evidence type="ECO:0000313" key="11">
    <source>
        <dbReference type="Proteomes" id="UP000055060"/>
    </source>
</evidence>
<feature type="transmembrane region" description="Helical" evidence="8">
    <location>
        <begin position="75"/>
        <end position="97"/>
    </location>
</feature>
<feature type="transmembrane region" description="Helical" evidence="8">
    <location>
        <begin position="437"/>
        <end position="459"/>
    </location>
</feature>
<dbReference type="PRINTS" id="PR01806">
    <property type="entry name" value="VIRFACTRMVIN"/>
</dbReference>
<evidence type="ECO:0000313" key="10">
    <source>
        <dbReference type="EMBL" id="GAP13398.1"/>
    </source>
</evidence>
<feature type="transmembrane region" description="Helical" evidence="8">
    <location>
        <begin position="373"/>
        <end position="395"/>
    </location>
</feature>
<keyword evidence="2 8" id="KW-1003">Cell membrane</keyword>
<feature type="transmembrane region" description="Helical" evidence="8">
    <location>
        <begin position="267"/>
        <end position="287"/>
    </location>
</feature>
<evidence type="ECO:0000256" key="2">
    <source>
        <dbReference type="ARBA" id="ARBA00022475"/>
    </source>
</evidence>
<keyword evidence="11" id="KW-1185">Reference proteome</keyword>
<dbReference type="GO" id="GO:0034204">
    <property type="term" value="P:lipid translocation"/>
    <property type="evidence" value="ECO:0007669"/>
    <property type="project" value="TreeGrafter"/>
</dbReference>
<keyword evidence="5 8" id="KW-0573">Peptidoglycan synthesis</keyword>
<evidence type="ECO:0000256" key="1">
    <source>
        <dbReference type="ARBA" id="ARBA00004651"/>
    </source>
</evidence>
<dbReference type="InterPro" id="IPR051050">
    <property type="entry name" value="Lipid_II_flippase_MurJ/MviN"/>
</dbReference>
<proteinExistence type="inferred from homology"/>
<evidence type="ECO:0000256" key="8">
    <source>
        <dbReference type="HAMAP-Rule" id="MF_02078"/>
    </source>
</evidence>
<dbReference type="PIRSF" id="PIRSF002869">
    <property type="entry name" value="MviN"/>
    <property type="match status" value="1"/>
</dbReference>
<dbReference type="GO" id="GO:0071555">
    <property type="term" value="P:cell wall organization"/>
    <property type="evidence" value="ECO:0007669"/>
    <property type="project" value="UniProtKB-UniRule"/>
</dbReference>
<reference evidence="10" key="1">
    <citation type="submission" date="2015-07" db="EMBL/GenBank/DDBJ databases">
        <title>Draft Genome Sequences of Anaerolinea thermolimosa IMO-1, Bellilinea caldifistulae GOMI-1, Leptolinea tardivitalis YMTK-2, Levilinea saccharolytica KIBI-1,Longilinea arvoryzae KOME-1, Previously Described as Members of the Anaerolineaceae (Chloroflexi).</title>
        <authorList>
            <person name="Sekiguchi Y."/>
            <person name="Ohashi A."/>
            <person name="Matsuura N."/>
            <person name="Tourlousse M.D."/>
        </authorList>
    </citation>
    <scope>NUCLEOTIDE SEQUENCE [LARGE SCALE GENOMIC DNA]</scope>
    <source>
        <strain evidence="10">KOME-1</strain>
    </source>
</reference>
<dbReference type="CDD" id="cd13123">
    <property type="entry name" value="MATE_MurJ_like"/>
    <property type="match status" value="1"/>
</dbReference>
<dbReference type="GO" id="GO:0009252">
    <property type="term" value="P:peptidoglycan biosynthetic process"/>
    <property type="evidence" value="ECO:0007669"/>
    <property type="project" value="UniProtKB-UniRule"/>
</dbReference>
<keyword evidence="4 8" id="KW-0133">Cell shape</keyword>
<feature type="transmembrane region" description="Helical" evidence="8">
    <location>
        <begin position="299"/>
        <end position="319"/>
    </location>
</feature>
<dbReference type="PANTHER" id="PTHR47019:SF1">
    <property type="entry name" value="LIPID II FLIPPASE MURJ"/>
    <property type="match status" value="1"/>
</dbReference>
<evidence type="ECO:0000256" key="3">
    <source>
        <dbReference type="ARBA" id="ARBA00022692"/>
    </source>
</evidence>
<protein>
    <recommendedName>
        <fullName evidence="8">Probable lipid II flippase MurJ</fullName>
    </recommendedName>
</protein>
<feature type="transmembrane region" description="Helical" evidence="8">
    <location>
        <begin position="227"/>
        <end position="247"/>
    </location>
</feature>
<name>A0A0S7BFY6_9CHLR</name>
<dbReference type="AlphaFoldDB" id="A0A0S7BFY6"/>
<evidence type="ECO:0000256" key="4">
    <source>
        <dbReference type="ARBA" id="ARBA00022960"/>
    </source>
</evidence>
<feature type="transmembrane region" description="Helical" evidence="8">
    <location>
        <begin position="149"/>
        <end position="170"/>
    </location>
</feature>
<dbReference type="NCBIfam" id="TIGR01695">
    <property type="entry name" value="murJ_mviN"/>
    <property type="match status" value="1"/>
</dbReference>
<keyword evidence="7 8" id="KW-0472">Membrane</keyword>
<keyword evidence="6 8" id="KW-1133">Transmembrane helix</keyword>
<dbReference type="Pfam" id="PF03023">
    <property type="entry name" value="MurJ"/>
    <property type="match status" value="1"/>
</dbReference>
<organism evidence="10">
    <name type="scientific">Longilinea arvoryzae</name>
    <dbReference type="NCBI Taxonomy" id="360412"/>
    <lineage>
        <taxon>Bacteria</taxon>
        <taxon>Bacillati</taxon>
        <taxon>Chloroflexota</taxon>
        <taxon>Anaerolineae</taxon>
        <taxon>Anaerolineales</taxon>
        <taxon>Anaerolineaceae</taxon>
        <taxon>Longilinea</taxon>
    </lineage>
</organism>
<keyword evidence="8 9" id="KW-0961">Cell wall biogenesis/degradation</keyword>
<sequence length="510" mass="54088">MAAFLITQAIGLLRGILVYRVFGTSADLDSFNAANRVTELLYNLMAGGALGSAFIPTFTGLLAKEQRERAWKLASAVANLLLLGLTLVAALAMIFAPQVVRHGLYVLSPGESIGQEALTVALLRVMLPTVVIFGLSGLVMGILNANQRFWLPAIAPAMYSIGQILGVLLLPRELGINRLAWGALAGSLLHLLIQLPNLLKLGGGYTLTLGRGVAEVREVISLMGPRILGVAVVQLNFFVNTIIALSLPDGSVSSITLAFTWMMMPEVAIAQSVAVAAMPTFSTQVALGKLDDLRTSLASSLRGVLLLAMPATVGLILLRTPLIRVLYEGGSFTALSTEMVAWALLWYTAGLMGHSVLEVIVRAFYALHDTRTPVTVGVVAMSLNVAFSFAFSRLFSAWGWMPHGGLALANSLATFLEMSTLVILLRRRLNGLGGSTVPRALLLGGLGSLAMGLTVWGWLSLTAALPEVVRLVGGAAAGVAIYGAVMLALRVPELNSVLAALRRRMKRKQG</sequence>
<dbReference type="Proteomes" id="UP000055060">
    <property type="component" value="Unassembled WGS sequence"/>
</dbReference>
<comment type="pathway">
    <text evidence="8">Cell wall biogenesis; peptidoglycan biosynthesis.</text>
</comment>
<gene>
    <name evidence="8" type="primary">murJ</name>
    <name evidence="10" type="ORF">LARV_01152</name>
</gene>
<dbReference type="GO" id="GO:0015648">
    <property type="term" value="F:lipid-linked peptidoglycan transporter activity"/>
    <property type="evidence" value="ECO:0007669"/>
    <property type="project" value="UniProtKB-UniRule"/>
</dbReference>
<feature type="transmembrane region" description="Helical" evidence="8">
    <location>
        <begin position="339"/>
        <end position="361"/>
    </location>
</feature>
<evidence type="ECO:0000256" key="5">
    <source>
        <dbReference type="ARBA" id="ARBA00022984"/>
    </source>
</evidence>
<dbReference type="GO" id="GO:0008360">
    <property type="term" value="P:regulation of cell shape"/>
    <property type="evidence" value="ECO:0007669"/>
    <property type="project" value="UniProtKB-UniRule"/>
</dbReference>
<dbReference type="EMBL" id="DF967972">
    <property type="protein sequence ID" value="GAP13398.1"/>
    <property type="molecule type" value="Genomic_DNA"/>
</dbReference>
<accession>A0A0S7BFY6</accession>
<comment type="similarity">
    <text evidence="8 9">Belongs to the MurJ/MviN family.</text>
</comment>